<feature type="binding site" evidence="8">
    <location>
        <position position="360"/>
    </location>
    <ligand>
        <name>Mn(2+)</name>
        <dbReference type="ChEBI" id="CHEBI:29035"/>
        <label>2</label>
    </ligand>
</feature>
<feature type="binding site" evidence="8">
    <location>
        <position position="299"/>
    </location>
    <ligand>
        <name>Mn(2+)</name>
        <dbReference type="ChEBI" id="CHEBI:29035"/>
        <label>2</label>
    </ligand>
</feature>
<feature type="binding site" evidence="8">
    <location>
        <position position="360"/>
    </location>
    <ligand>
        <name>Mn(2+)</name>
        <dbReference type="ChEBI" id="CHEBI:29035"/>
        <label>1</label>
    </ligand>
</feature>
<evidence type="ECO:0000259" key="9">
    <source>
        <dbReference type="PROSITE" id="PS00631"/>
    </source>
</evidence>
<evidence type="ECO:0000256" key="1">
    <source>
        <dbReference type="ARBA" id="ARBA00000135"/>
    </source>
</evidence>
<dbReference type="NCBIfam" id="NF002075">
    <property type="entry name" value="PRK00913.2-2"/>
    <property type="match status" value="1"/>
</dbReference>
<dbReference type="Gene3D" id="3.40.630.10">
    <property type="entry name" value="Zn peptidases"/>
    <property type="match status" value="1"/>
</dbReference>
<evidence type="ECO:0000256" key="2">
    <source>
        <dbReference type="ARBA" id="ARBA00000967"/>
    </source>
</evidence>
<dbReference type="EC" id="3.4.11.10" evidence="8"/>
<feature type="binding site" evidence="8">
    <location>
        <position position="281"/>
    </location>
    <ligand>
        <name>Mn(2+)</name>
        <dbReference type="ChEBI" id="CHEBI:29035"/>
        <label>2</label>
    </ligand>
</feature>
<keyword evidence="5 8" id="KW-0645">Protease</keyword>
<dbReference type="AlphaFoldDB" id="A0A839SSU0"/>
<keyword evidence="8" id="KW-0963">Cytoplasm</keyword>
<comment type="catalytic activity">
    <reaction evidence="1 8">
        <text>Release of an N-terminal amino acid, Xaa-|-Yaa-, in which Xaa is preferably Leu, but may be other amino acids including Pro although not Arg or Lys, and Yaa may be Pro. Amino acid amides and methyl esters are also readily hydrolyzed, but rates on arylamides are exceedingly low.</text>
        <dbReference type="EC" id="3.4.11.1"/>
    </reaction>
</comment>
<dbReference type="GO" id="GO:0006508">
    <property type="term" value="P:proteolysis"/>
    <property type="evidence" value="ECO:0007669"/>
    <property type="project" value="UniProtKB-KW"/>
</dbReference>
<dbReference type="Proteomes" id="UP000581135">
    <property type="component" value="Unassembled WGS sequence"/>
</dbReference>
<evidence type="ECO:0000256" key="4">
    <source>
        <dbReference type="ARBA" id="ARBA00022438"/>
    </source>
</evidence>
<dbReference type="Pfam" id="PF00883">
    <property type="entry name" value="Peptidase_M17"/>
    <property type="match status" value="1"/>
</dbReference>
<keyword evidence="11" id="KW-1185">Reference proteome</keyword>
<dbReference type="SUPFAM" id="SSF53187">
    <property type="entry name" value="Zn-dependent exopeptidases"/>
    <property type="match status" value="1"/>
</dbReference>
<evidence type="ECO:0000256" key="7">
    <source>
        <dbReference type="ARBA" id="ARBA00023211"/>
    </source>
</evidence>
<evidence type="ECO:0000256" key="5">
    <source>
        <dbReference type="ARBA" id="ARBA00022670"/>
    </source>
</evidence>
<dbReference type="InterPro" id="IPR011356">
    <property type="entry name" value="Leucine_aapep/pepB"/>
</dbReference>
<feature type="domain" description="Cytosol aminopeptidase" evidence="9">
    <location>
        <begin position="356"/>
        <end position="363"/>
    </location>
</feature>
<keyword evidence="8" id="KW-0479">Metal-binding</keyword>
<keyword evidence="6 8" id="KW-0378">Hydrolase</keyword>
<evidence type="ECO:0000256" key="8">
    <source>
        <dbReference type="HAMAP-Rule" id="MF_00181"/>
    </source>
</evidence>
<dbReference type="PANTHER" id="PTHR11963:SF23">
    <property type="entry name" value="CYTOSOL AMINOPEPTIDASE"/>
    <property type="match status" value="1"/>
</dbReference>
<proteinExistence type="inferred from homology"/>
<comment type="similarity">
    <text evidence="3 8">Belongs to the peptidase M17 family.</text>
</comment>
<dbReference type="NCBIfam" id="NF002077">
    <property type="entry name" value="PRK00913.2-4"/>
    <property type="match status" value="1"/>
</dbReference>
<dbReference type="CDD" id="cd00433">
    <property type="entry name" value="Peptidase_M17"/>
    <property type="match status" value="1"/>
</dbReference>
<dbReference type="InterPro" id="IPR000819">
    <property type="entry name" value="Peptidase_M17_C"/>
</dbReference>
<dbReference type="InterPro" id="IPR008283">
    <property type="entry name" value="Peptidase_M17_N"/>
</dbReference>
<comment type="cofactor">
    <cofactor evidence="8">
        <name>Mn(2+)</name>
        <dbReference type="ChEBI" id="CHEBI:29035"/>
    </cofactor>
    <text evidence="8">Binds 2 manganese ions per subunit.</text>
</comment>
<dbReference type="GO" id="GO:0070006">
    <property type="term" value="F:metalloaminopeptidase activity"/>
    <property type="evidence" value="ECO:0007669"/>
    <property type="project" value="InterPro"/>
</dbReference>
<dbReference type="PANTHER" id="PTHR11963">
    <property type="entry name" value="LEUCINE AMINOPEPTIDASE-RELATED"/>
    <property type="match status" value="1"/>
</dbReference>
<feature type="active site" evidence="8">
    <location>
        <position position="362"/>
    </location>
</feature>
<comment type="caution">
    <text evidence="10">The sequence shown here is derived from an EMBL/GenBank/DDBJ whole genome shotgun (WGS) entry which is preliminary data.</text>
</comment>
<dbReference type="HAMAP" id="MF_00181">
    <property type="entry name" value="Cytosol_peptidase_M17"/>
    <property type="match status" value="1"/>
</dbReference>
<sequence length="511" mass="53668">MKITFANQDLPKSGAAIVYALAGRKLSASAAQLDKQLAGALTRAMANSRFKGDKGQTLEVLAPGKGDLTRVLLLGMGAAKDITDLMIENAAASAVKRLNSSGENEATLIVDSLAAGRDTGADAARSAFGALLESYRFDKYRTKEKPDAKPTLKKLVVATEPHKEAKKAYAALEEIAAGVFTTRDIVSEPANIIYPQSFVAEARKLEKLGVEIEVLGEKEMAKLGMGSLLGVGQGSARESQLLIMRWNGLAAIGKAKAKTAKAAKAASDAPLLVVGKGVTFDTGGISIKPAGGMEDMKWDMGGAGTVLGLMRALAGRKARADVVGICGLVENMPDGAAQRPGDVVTSMSGQTIEVINTDAEGRLVLADALWFGQEKFQPKAVIDLATLTGAIIISLGHEHAGLFSNDDGLSDQLLEAGLGVGEKLWRLPLGEAYDKAINSDIADMKNTGNRAGGSITAAQFLQRFIKQGTPWAHLDIAGVAWTNEARPTVPKGATAFGVRLLDRLVAKNYES</sequence>
<evidence type="ECO:0000256" key="6">
    <source>
        <dbReference type="ARBA" id="ARBA00022801"/>
    </source>
</evidence>
<dbReference type="InterPro" id="IPR043472">
    <property type="entry name" value="Macro_dom-like"/>
</dbReference>
<organism evidence="10 11">
    <name type="scientific">Limibacillus halophilus</name>
    <dbReference type="NCBI Taxonomy" id="1579333"/>
    <lineage>
        <taxon>Bacteria</taxon>
        <taxon>Pseudomonadati</taxon>
        <taxon>Pseudomonadota</taxon>
        <taxon>Alphaproteobacteria</taxon>
        <taxon>Rhodospirillales</taxon>
        <taxon>Rhodovibrionaceae</taxon>
        <taxon>Limibacillus</taxon>
    </lineage>
</organism>
<protein>
    <recommendedName>
        <fullName evidence="8">Probable cytosol aminopeptidase</fullName>
        <ecNumber evidence="8">3.4.11.1</ecNumber>
    </recommendedName>
    <alternativeName>
        <fullName evidence="8">Leucine aminopeptidase</fullName>
        <shortName evidence="8">LAP</shortName>
        <ecNumber evidence="8">3.4.11.10</ecNumber>
    </alternativeName>
    <alternativeName>
        <fullName evidence="8">Leucyl aminopeptidase</fullName>
    </alternativeName>
</protein>
<dbReference type="PRINTS" id="PR00481">
    <property type="entry name" value="LAMNOPPTDASE"/>
</dbReference>
<keyword evidence="4 8" id="KW-0031">Aminopeptidase</keyword>
<feature type="binding site" evidence="8">
    <location>
        <position position="281"/>
    </location>
    <ligand>
        <name>Mn(2+)</name>
        <dbReference type="ChEBI" id="CHEBI:29035"/>
        <label>1</label>
    </ligand>
</feature>
<dbReference type="InterPro" id="IPR023042">
    <property type="entry name" value="Peptidase_M17_leu_NH2_pept"/>
</dbReference>
<feature type="binding site" evidence="8">
    <location>
        <position position="276"/>
    </location>
    <ligand>
        <name>Mn(2+)</name>
        <dbReference type="ChEBI" id="CHEBI:29035"/>
        <label>2</label>
    </ligand>
</feature>
<accession>A0A839SSU0</accession>
<comment type="subcellular location">
    <subcellularLocation>
        <location evidence="8">Cytoplasm</location>
    </subcellularLocation>
</comment>
<evidence type="ECO:0000256" key="3">
    <source>
        <dbReference type="ARBA" id="ARBA00009528"/>
    </source>
</evidence>
<dbReference type="NCBIfam" id="NF002074">
    <property type="entry name" value="PRK00913.1-4"/>
    <property type="match status" value="1"/>
</dbReference>
<keyword evidence="7 8" id="KW-0464">Manganese</keyword>
<evidence type="ECO:0000313" key="10">
    <source>
        <dbReference type="EMBL" id="MBB3065049.1"/>
    </source>
</evidence>
<feature type="binding site" evidence="8">
    <location>
        <position position="358"/>
    </location>
    <ligand>
        <name>Mn(2+)</name>
        <dbReference type="ChEBI" id="CHEBI:29035"/>
        <label>1</label>
    </ligand>
</feature>
<dbReference type="EC" id="3.4.11.1" evidence="8"/>
<dbReference type="RefSeq" id="WP_183415859.1">
    <property type="nucleotide sequence ID" value="NZ_JACHXA010000003.1"/>
</dbReference>
<dbReference type="GO" id="GO:0005737">
    <property type="term" value="C:cytoplasm"/>
    <property type="evidence" value="ECO:0007669"/>
    <property type="project" value="UniProtKB-SubCell"/>
</dbReference>
<dbReference type="GO" id="GO:0030145">
    <property type="term" value="F:manganese ion binding"/>
    <property type="evidence" value="ECO:0007669"/>
    <property type="project" value="UniProtKB-UniRule"/>
</dbReference>
<gene>
    <name evidence="8" type="primary">pepA</name>
    <name evidence="10" type="ORF">FHR98_001328</name>
</gene>
<dbReference type="PROSITE" id="PS00631">
    <property type="entry name" value="CYTOSOL_AP"/>
    <property type="match status" value="1"/>
</dbReference>
<feature type="active site" evidence="8">
    <location>
        <position position="288"/>
    </location>
</feature>
<dbReference type="Gene3D" id="3.40.220.10">
    <property type="entry name" value="Leucine Aminopeptidase, subunit E, domain 1"/>
    <property type="match status" value="1"/>
</dbReference>
<comment type="catalytic activity">
    <reaction evidence="2 8">
        <text>Release of an N-terminal amino acid, preferentially leucine, but not glutamic or aspartic acids.</text>
        <dbReference type="EC" id="3.4.11.10"/>
    </reaction>
</comment>
<reference evidence="10 11" key="1">
    <citation type="submission" date="2020-08" db="EMBL/GenBank/DDBJ databases">
        <title>Genomic Encyclopedia of Type Strains, Phase III (KMG-III): the genomes of soil and plant-associated and newly described type strains.</title>
        <authorList>
            <person name="Whitman W."/>
        </authorList>
    </citation>
    <scope>NUCLEOTIDE SEQUENCE [LARGE SCALE GENOMIC DNA]</scope>
    <source>
        <strain evidence="10 11">CECT 8803</strain>
    </source>
</reference>
<name>A0A839SSU0_9PROT</name>
<comment type="function">
    <text evidence="8">Presumably involved in the processing and regular turnover of intracellular proteins. Catalyzes the removal of unsubstituted N-terminal amino acids from various peptides.</text>
</comment>
<dbReference type="Pfam" id="PF02789">
    <property type="entry name" value="Peptidase_M17_N"/>
    <property type="match status" value="1"/>
</dbReference>
<dbReference type="SUPFAM" id="SSF52949">
    <property type="entry name" value="Macro domain-like"/>
    <property type="match status" value="1"/>
</dbReference>
<evidence type="ECO:0000313" key="11">
    <source>
        <dbReference type="Proteomes" id="UP000581135"/>
    </source>
</evidence>
<dbReference type="EMBL" id="JACHXA010000003">
    <property type="protein sequence ID" value="MBB3065049.1"/>
    <property type="molecule type" value="Genomic_DNA"/>
</dbReference>